<proteinExistence type="predicted"/>
<protein>
    <submittedName>
        <fullName evidence="1">Uncharacterized protein</fullName>
    </submittedName>
</protein>
<keyword evidence="2" id="KW-1185">Reference proteome</keyword>
<organism evidence="1 2">
    <name type="scientific">Aspergillus pseudoustus</name>
    <dbReference type="NCBI Taxonomy" id="1810923"/>
    <lineage>
        <taxon>Eukaryota</taxon>
        <taxon>Fungi</taxon>
        <taxon>Dikarya</taxon>
        <taxon>Ascomycota</taxon>
        <taxon>Pezizomycotina</taxon>
        <taxon>Eurotiomycetes</taxon>
        <taxon>Eurotiomycetidae</taxon>
        <taxon>Eurotiales</taxon>
        <taxon>Aspergillaceae</taxon>
        <taxon>Aspergillus</taxon>
        <taxon>Aspergillus subgen. Nidulantes</taxon>
    </lineage>
</organism>
<name>A0ABR4KDQ4_9EURO</name>
<comment type="caution">
    <text evidence="1">The sequence shown here is derived from an EMBL/GenBank/DDBJ whole genome shotgun (WGS) entry which is preliminary data.</text>
</comment>
<accession>A0ABR4KDQ4</accession>
<gene>
    <name evidence="1" type="ORF">BJY01DRAFT_210604</name>
</gene>
<sequence>MAHSIGATDTPSLITPGKPFDYLRNALGVLYKLCQPAITSHSIHKSDLGLSNSLINRNRTACVNESAFRIRTGYIPSQGPEGPRSLGGFGGLLFPQWRGGRRGPLVVSIKCGSFTSGGSSFISGSHQRRFDLRTR</sequence>
<evidence type="ECO:0000313" key="1">
    <source>
        <dbReference type="EMBL" id="KAL2849447.1"/>
    </source>
</evidence>
<dbReference type="Proteomes" id="UP001610446">
    <property type="component" value="Unassembled WGS sequence"/>
</dbReference>
<reference evidence="1 2" key="1">
    <citation type="submission" date="2024-07" db="EMBL/GenBank/DDBJ databases">
        <title>Section-level genome sequencing and comparative genomics of Aspergillus sections Usti and Cavernicolus.</title>
        <authorList>
            <consortium name="Lawrence Berkeley National Laboratory"/>
            <person name="Nybo J.L."/>
            <person name="Vesth T.C."/>
            <person name="Theobald S."/>
            <person name="Frisvad J.C."/>
            <person name="Larsen T.O."/>
            <person name="Kjaerboelling I."/>
            <person name="Rothschild-Mancinelli K."/>
            <person name="Lyhne E.K."/>
            <person name="Kogle M.E."/>
            <person name="Barry K."/>
            <person name="Clum A."/>
            <person name="Na H."/>
            <person name="Ledsgaard L."/>
            <person name="Lin J."/>
            <person name="Lipzen A."/>
            <person name="Kuo A."/>
            <person name="Riley R."/>
            <person name="Mondo S."/>
            <person name="Labutti K."/>
            <person name="Haridas S."/>
            <person name="Pangalinan J."/>
            <person name="Salamov A.A."/>
            <person name="Simmons B.A."/>
            <person name="Magnuson J.K."/>
            <person name="Chen J."/>
            <person name="Drula E."/>
            <person name="Henrissat B."/>
            <person name="Wiebenga A."/>
            <person name="Lubbers R.J."/>
            <person name="Gomes A.C."/>
            <person name="Makela M.R."/>
            <person name="Stajich J."/>
            <person name="Grigoriev I.V."/>
            <person name="Mortensen U.H."/>
            <person name="De Vries R.P."/>
            <person name="Baker S.E."/>
            <person name="Andersen M.R."/>
        </authorList>
    </citation>
    <scope>NUCLEOTIDE SEQUENCE [LARGE SCALE GENOMIC DNA]</scope>
    <source>
        <strain evidence="1 2">CBS 123904</strain>
    </source>
</reference>
<evidence type="ECO:0000313" key="2">
    <source>
        <dbReference type="Proteomes" id="UP001610446"/>
    </source>
</evidence>
<dbReference type="EMBL" id="JBFXLU010000043">
    <property type="protein sequence ID" value="KAL2849447.1"/>
    <property type="molecule type" value="Genomic_DNA"/>
</dbReference>